<name>A0A6H0Y5F1_9PEZI</name>
<feature type="region of interest" description="Disordered" evidence="7">
    <location>
        <begin position="1"/>
        <end position="60"/>
    </location>
</feature>
<reference evidence="8 9" key="1">
    <citation type="journal article" date="2016" name="Sci. Rep.">
        <title>Peltaster fructicola genome reveals evolution from an invasive phytopathogen to an ectophytic parasite.</title>
        <authorList>
            <person name="Xu C."/>
            <person name="Chen H."/>
            <person name="Gleason M.L."/>
            <person name="Xu J.R."/>
            <person name="Liu H."/>
            <person name="Zhang R."/>
            <person name="Sun G."/>
        </authorList>
    </citation>
    <scope>NUCLEOTIDE SEQUENCE [LARGE SCALE GENOMIC DNA]</scope>
    <source>
        <strain evidence="8 9">LNHT1506</strain>
    </source>
</reference>
<accession>A0A6H0Y5F1</accession>
<feature type="region of interest" description="Disordered" evidence="7">
    <location>
        <begin position="113"/>
        <end position="203"/>
    </location>
</feature>
<dbReference type="OrthoDB" id="77989at2759"/>
<dbReference type="AlphaFoldDB" id="A0A6H0Y5F1"/>
<evidence type="ECO:0000256" key="4">
    <source>
        <dbReference type="ARBA" id="ARBA00022792"/>
    </source>
</evidence>
<keyword evidence="4" id="KW-0496">Mitochondrion</keyword>
<dbReference type="EMBL" id="CP051143">
    <property type="protein sequence ID" value="QIX02272.1"/>
    <property type="molecule type" value="Genomic_DNA"/>
</dbReference>
<evidence type="ECO:0000256" key="1">
    <source>
        <dbReference type="ARBA" id="ARBA00004325"/>
    </source>
</evidence>
<keyword evidence="3" id="KW-0677">Repeat</keyword>
<dbReference type="GO" id="GO:0031966">
    <property type="term" value="C:mitochondrial membrane"/>
    <property type="evidence" value="ECO:0007669"/>
    <property type="project" value="UniProtKB-SubCell"/>
</dbReference>
<keyword evidence="9" id="KW-1185">Reference proteome</keyword>
<feature type="compositionally biased region" description="Low complexity" evidence="7">
    <location>
        <begin position="20"/>
        <end position="30"/>
    </location>
</feature>
<keyword evidence="5" id="KW-1133">Transmembrane helix</keyword>
<comment type="subcellular location">
    <subcellularLocation>
        <location evidence="1">Mitochondrion membrane</location>
    </subcellularLocation>
</comment>
<evidence type="ECO:0000256" key="3">
    <source>
        <dbReference type="ARBA" id="ARBA00022737"/>
    </source>
</evidence>
<dbReference type="PANTHER" id="PTHR24089">
    <property type="entry name" value="SOLUTE CARRIER FAMILY 25"/>
    <property type="match status" value="1"/>
</dbReference>
<evidence type="ECO:0000256" key="6">
    <source>
        <dbReference type="ARBA" id="ARBA00023136"/>
    </source>
</evidence>
<keyword evidence="4" id="KW-0999">Mitochondrion inner membrane</keyword>
<keyword evidence="2" id="KW-0812">Transmembrane</keyword>
<sequence length="507" mass="55074">MNKNDRLPITTSNEPNPLRPYYIPPSISSYASDGASRTPPQAPNLPHPSRSSPSLASKTSDLLPGLDIDLRSSASEAWTNTRALLDTLAWRYASTLMAQPFDVAKIILQVASQNAPATVTPRKRKTSPKSSRQSGSRGRRERAYEAFSEDDSRASEDDDIPDYFTSSAPRSRSPRKRRRTPPSLSPSPDPTPTPSRNTGQRHRDLEEEYQIALKRPDSITNAIAEINRTSGAIGLWRATNCTFLYSVLLRVTDSFVRSLLLALFGLPDVLGPEQGGLAPGLMSGHGTGTSGIDLTDSPNPLASLFVVSVASCVAGILLAPLDLVRTRLVVAPTLLAPRGVLSNIRRLPSLLVPSSLWLPTGLLHSIPSLISASMPLFFRFQMRLSAETMPGAWSLATFSTTLVELFARLPLETILRRAQVKALKDIDPSFPVIVATAPYNGVMGTVYSIMYSEGEVRTKDTKGMVKVQKGQGMAGLIRGWRIGFWGLVGVWSAGALTPANESRRGQF</sequence>
<dbReference type="Gene3D" id="1.50.40.10">
    <property type="entry name" value="Mitochondrial carrier domain"/>
    <property type="match status" value="1"/>
</dbReference>
<dbReference type="InterPro" id="IPR023395">
    <property type="entry name" value="MCP_dom_sf"/>
</dbReference>
<protein>
    <submittedName>
        <fullName evidence="8">Uncharacterized protein</fullName>
    </submittedName>
</protein>
<gene>
    <name evidence="8" type="ORF">AMS68_007789</name>
</gene>
<dbReference type="Proteomes" id="UP000503462">
    <property type="component" value="Chromosome 5"/>
</dbReference>
<evidence type="ECO:0000256" key="7">
    <source>
        <dbReference type="SAM" id="MobiDB-lite"/>
    </source>
</evidence>
<dbReference type="SUPFAM" id="SSF103506">
    <property type="entry name" value="Mitochondrial carrier"/>
    <property type="match status" value="1"/>
</dbReference>
<evidence type="ECO:0000256" key="5">
    <source>
        <dbReference type="ARBA" id="ARBA00022989"/>
    </source>
</evidence>
<organism evidence="8 9">
    <name type="scientific">Peltaster fructicola</name>
    <dbReference type="NCBI Taxonomy" id="286661"/>
    <lineage>
        <taxon>Eukaryota</taxon>
        <taxon>Fungi</taxon>
        <taxon>Dikarya</taxon>
        <taxon>Ascomycota</taxon>
        <taxon>Pezizomycotina</taxon>
        <taxon>Dothideomycetes</taxon>
        <taxon>Dothideomycetes incertae sedis</taxon>
        <taxon>Peltaster</taxon>
    </lineage>
</organism>
<evidence type="ECO:0000313" key="9">
    <source>
        <dbReference type="Proteomes" id="UP000503462"/>
    </source>
</evidence>
<keyword evidence="6" id="KW-0472">Membrane</keyword>
<feature type="compositionally biased region" description="Polar residues" evidence="7">
    <location>
        <begin position="49"/>
        <end position="60"/>
    </location>
</feature>
<evidence type="ECO:0000256" key="2">
    <source>
        <dbReference type="ARBA" id="ARBA00022692"/>
    </source>
</evidence>
<evidence type="ECO:0000313" key="8">
    <source>
        <dbReference type="EMBL" id="QIX02272.1"/>
    </source>
</evidence>
<proteinExistence type="predicted"/>
<feature type="compositionally biased region" description="Pro residues" evidence="7">
    <location>
        <begin position="183"/>
        <end position="193"/>
    </location>
</feature>